<evidence type="ECO:0000256" key="1">
    <source>
        <dbReference type="ARBA" id="ARBA00022553"/>
    </source>
</evidence>
<dbReference type="InterPro" id="IPR016032">
    <property type="entry name" value="Sig_transdc_resp-reg_C-effctor"/>
</dbReference>
<dbReference type="PANTHER" id="PTHR43214">
    <property type="entry name" value="TWO-COMPONENT RESPONSE REGULATOR"/>
    <property type="match status" value="1"/>
</dbReference>
<keyword evidence="2" id="KW-0805">Transcription regulation</keyword>
<evidence type="ECO:0000256" key="5">
    <source>
        <dbReference type="PROSITE-ProRule" id="PRU00169"/>
    </source>
</evidence>
<dbReference type="PROSITE" id="PS50110">
    <property type="entry name" value="RESPONSE_REGULATORY"/>
    <property type="match status" value="1"/>
</dbReference>
<feature type="region of interest" description="Disordered" evidence="6">
    <location>
        <begin position="146"/>
        <end position="173"/>
    </location>
</feature>
<dbReference type="InterPro" id="IPR000792">
    <property type="entry name" value="Tscrpt_reg_LuxR_C"/>
</dbReference>
<dbReference type="SMART" id="SM00448">
    <property type="entry name" value="REC"/>
    <property type="match status" value="1"/>
</dbReference>
<dbReference type="PRINTS" id="PR00038">
    <property type="entry name" value="HTHLUXR"/>
</dbReference>
<dbReference type="InterPro" id="IPR058245">
    <property type="entry name" value="NreC/VraR/RcsB-like_REC"/>
</dbReference>
<evidence type="ECO:0000256" key="3">
    <source>
        <dbReference type="ARBA" id="ARBA00023125"/>
    </source>
</evidence>
<organism evidence="9 10">
    <name type="scientific">Thauera sedimentorum</name>
    <dbReference type="NCBI Taxonomy" id="2767595"/>
    <lineage>
        <taxon>Bacteria</taxon>
        <taxon>Pseudomonadati</taxon>
        <taxon>Pseudomonadota</taxon>
        <taxon>Betaproteobacteria</taxon>
        <taxon>Rhodocyclales</taxon>
        <taxon>Zoogloeaceae</taxon>
        <taxon>Thauera</taxon>
    </lineage>
</organism>
<dbReference type="PROSITE" id="PS50043">
    <property type="entry name" value="HTH_LUXR_2"/>
    <property type="match status" value="1"/>
</dbReference>
<dbReference type="Pfam" id="PF00196">
    <property type="entry name" value="GerE"/>
    <property type="match status" value="1"/>
</dbReference>
<keyword evidence="4" id="KW-0804">Transcription</keyword>
<dbReference type="CDD" id="cd17535">
    <property type="entry name" value="REC_NarL-like"/>
    <property type="match status" value="1"/>
</dbReference>
<dbReference type="EMBL" id="JACYTO010000001">
    <property type="protein sequence ID" value="MBD8502104.1"/>
    <property type="molecule type" value="Genomic_DNA"/>
</dbReference>
<evidence type="ECO:0000313" key="10">
    <source>
        <dbReference type="Proteomes" id="UP000603602"/>
    </source>
</evidence>
<dbReference type="PANTHER" id="PTHR43214:SF41">
    <property type="entry name" value="NITRATE_NITRITE RESPONSE REGULATOR PROTEIN NARP"/>
    <property type="match status" value="1"/>
</dbReference>
<dbReference type="SUPFAM" id="SSF46894">
    <property type="entry name" value="C-terminal effector domain of the bipartite response regulators"/>
    <property type="match status" value="1"/>
</dbReference>
<feature type="domain" description="Response regulatory" evidence="8">
    <location>
        <begin position="11"/>
        <end position="127"/>
    </location>
</feature>
<dbReference type="Gene3D" id="3.40.50.2300">
    <property type="match status" value="1"/>
</dbReference>
<reference evidence="10" key="1">
    <citation type="submission" date="2023-07" db="EMBL/GenBank/DDBJ databases">
        <title>Thauera sp. CAU 1555 isolated from sand of Yaerae Beach.</title>
        <authorList>
            <person name="Kim W."/>
        </authorList>
    </citation>
    <scope>NUCLEOTIDE SEQUENCE [LARGE SCALE GENOMIC DNA]</scope>
    <source>
        <strain evidence="10">CAU 1555</strain>
    </source>
</reference>
<dbReference type="PROSITE" id="PS00622">
    <property type="entry name" value="HTH_LUXR_1"/>
    <property type="match status" value="1"/>
</dbReference>
<keyword evidence="3" id="KW-0238">DNA-binding</keyword>
<sequence>MEASGEEQRIRILLVDDHSLFRSGIRSLLQRHPEFDIVGEAGDGMEGVKRAAQLKPDVVLLDLHMPGLSGREAAQLISRETPDSHVLMLTVSEEAEDLLETLRAGACGYLLKNIETDTLVSAIRTAAHGESVVSPRMMGKLLGGLRGAPAEPSAERAGGRPATPTLRGEGPERLTPREREILGFIARGGSNKEIARELDLAESTVKIHVQNTLRKLGLASRVQAAVYAVEHGIAPPP</sequence>
<evidence type="ECO:0000313" key="9">
    <source>
        <dbReference type="EMBL" id="MBD8502104.1"/>
    </source>
</evidence>
<evidence type="ECO:0000259" key="7">
    <source>
        <dbReference type="PROSITE" id="PS50043"/>
    </source>
</evidence>
<dbReference type="SUPFAM" id="SSF52172">
    <property type="entry name" value="CheY-like"/>
    <property type="match status" value="1"/>
</dbReference>
<proteinExistence type="predicted"/>
<feature type="modified residue" description="4-aspartylphosphate" evidence="5">
    <location>
        <position position="62"/>
    </location>
</feature>
<dbReference type="RefSeq" id="WP_187716902.1">
    <property type="nucleotide sequence ID" value="NZ_JACTAH010000001.1"/>
</dbReference>
<dbReference type="InterPro" id="IPR011006">
    <property type="entry name" value="CheY-like_superfamily"/>
</dbReference>
<evidence type="ECO:0000259" key="8">
    <source>
        <dbReference type="PROSITE" id="PS50110"/>
    </source>
</evidence>
<dbReference type="InterPro" id="IPR001789">
    <property type="entry name" value="Sig_transdc_resp-reg_receiver"/>
</dbReference>
<protein>
    <submittedName>
        <fullName evidence="9">Response regulator transcription factor</fullName>
    </submittedName>
</protein>
<accession>A0ABR9B6V8</accession>
<name>A0ABR9B6V8_9RHOO</name>
<keyword evidence="1 5" id="KW-0597">Phosphoprotein</keyword>
<evidence type="ECO:0000256" key="4">
    <source>
        <dbReference type="ARBA" id="ARBA00023163"/>
    </source>
</evidence>
<dbReference type="CDD" id="cd06170">
    <property type="entry name" value="LuxR_C_like"/>
    <property type="match status" value="1"/>
</dbReference>
<comment type="caution">
    <text evidence="9">The sequence shown here is derived from an EMBL/GenBank/DDBJ whole genome shotgun (WGS) entry which is preliminary data.</text>
</comment>
<dbReference type="Pfam" id="PF00072">
    <property type="entry name" value="Response_reg"/>
    <property type="match status" value="1"/>
</dbReference>
<dbReference type="SMART" id="SM00421">
    <property type="entry name" value="HTH_LUXR"/>
    <property type="match status" value="1"/>
</dbReference>
<evidence type="ECO:0000256" key="2">
    <source>
        <dbReference type="ARBA" id="ARBA00023015"/>
    </source>
</evidence>
<gene>
    <name evidence="9" type="ORF">IFO67_04355</name>
</gene>
<feature type="domain" description="HTH luxR-type" evidence="7">
    <location>
        <begin position="167"/>
        <end position="232"/>
    </location>
</feature>
<evidence type="ECO:0000256" key="6">
    <source>
        <dbReference type="SAM" id="MobiDB-lite"/>
    </source>
</evidence>
<dbReference type="Proteomes" id="UP000603602">
    <property type="component" value="Unassembled WGS sequence"/>
</dbReference>
<keyword evidence="10" id="KW-1185">Reference proteome</keyword>
<dbReference type="InterPro" id="IPR039420">
    <property type="entry name" value="WalR-like"/>
</dbReference>